<sequence length="730" mass="77922">MFAIIIIAITSSVARAFHVQPVARVAVPSGRHCRQVKKAGRDAMAAVNITALLFIIMYYFAVMIVGVWGGRKVLAANTSAIGPHGFHISKRKNDDDFLVRLFVANRDLPMLLGIGSMTATWVGGGYLNGTAEAVYKYGIVNCHAPIGYAVSLVLGGAFFATKMRLTDSLTMLDPFQSHYGRWSGLMFCVPAVLGEIFWTAAILAALGDTASVIIRVDASYFIIISGAIIFLYTSLGGLFSVTYTDGLQVITTAILLWTCVPSCVSHKAVGTLDAQYTDWIGTVASEDITQLVDFFLMTALGGIPWQVYFQRVLACQTVTEAKILSFMAAMGCIFLAVPPVIIGVTAKHTNFTIAGYPGSYELNEDDSPRVLPFTILYLTSGMTAIFGLVSIAAAVMSSADSSMFSASTMITRNVYQAILRPTATELEVVIALRTMICALGSLSVYMALSVNSVFDLWTLCSDIVYVLLFPQLLCVFYFKETNAYGSVLAFIVGGVFRCLCGEPSMNVPVVVRLPMYDPVAGQRFPFRLLCMALGLCTLLIGSSVAATLFRRGLLSDRFDVFQCFVKHPSTSQQRNPSIASMDQASGTVHTGSDNTAAAQHVGTRHLLTTDVTAGEKDVPATSGFSMDNRMVAPTVTSAARDVGGGGQTRKKSVDKRRSDTSIGSKPSRVDALGVQSGGAIEPSSRAANKSLAEGATAGTKALRSMSSSGGSRGGVKEARKKSNAGGSNRR</sequence>
<proteinExistence type="predicted"/>
<dbReference type="Proteomes" id="UP000821845">
    <property type="component" value="Chromosome 4"/>
</dbReference>
<reference evidence="1" key="1">
    <citation type="submission" date="2020-05" db="EMBL/GenBank/DDBJ databases">
        <title>Large-scale comparative analyses of tick genomes elucidate their genetic diversity and vector capacities.</title>
        <authorList>
            <person name="Jia N."/>
            <person name="Wang J."/>
            <person name="Shi W."/>
            <person name="Du L."/>
            <person name="Sun Y."/>
            <person name="Zhan W."/>
            <person name="Jiang J."/>
            <person name="Wang Q."/>
            <person name="Zhang B."/>
            <person name="Ji P."/>
            <person name="Sakyi L.B."/>
            <person name="Cui X."/>
            <person name="Yuan T."/>
            <person name="Jiang B."/>
            <person name="Yang W."/>
            <person name="Lam T.T.-Y."/>
            <person name="Chang Q."/>
            <person name="Ding S."/>
            <person name="Wang X."/>
            <person name="Zhu J."/>
            <person name="Ruan X."/>
            <person name="Zhao L."/>
            <person name="Wei J."/>
            <person name="Que T."/>
            <person name="Du C."/>
            <person name="Cheng J."/>
            <person name="Dai P."/>
            <person name="Han X."/>
            <person name="Huang E."/>
            <person name="Gao Y."/>
            <person name="Liu J."/>
            <person name="Shao H."/>
            <person name="Ye R."/>
            <person name="Li L."/>
            <person name="Wei W."/>
            <person name="Wang X."/>
            <person name="Wang C."/>
            <person name="Yang T."/>
            <person name="Huo Q."/>
            <person name="Li W."/>
            <person name="Guo W."/>
            <person name="Chen H."/>
            <person name="Zhou L."/>
            <person name="Ni X."/>
            <person name="Tian J."/>
            <person name="Zhou Y."/>
            <person name="Sheng Y."/>
            <person name="Liu T."/>
            <person name="Pan Y."/>
            <person name="Xia L."/>
            <person name="Li J."/>
            <person name="Zhao F."/>
            <person name="Cao W."/>
        </authorList>
    </citation>
    <scope>NUCLEOTIDE SEQUENCE</scope>
    <source>
        <strain evidence="1">Hyas-2018</strain>
    </source>
</reference>
<gene>
    <name evidence="1" type="ORF">HPB50_018286</name>
</gene>
<evidence type="ECO:0000313" key="1">
    <source>
        <dbReference type="EMBL" id="KAH6933807.1"/>
    </source>
</evidence>
<protein>
    <submittedName>
        <fullName evidence="1">Uncharacterized protein</fullName>
    </submittedName>
</protein>
<evidence type="ECO:0000313" key="2">
    <source>
        <dbReference type="Proteomes" id="UP000821845"/>
    </source>
</evidence>
<dbReference type="EMBL" id="CM023484">
    <property type="protein sequence ID" value="KAH6933807.1"/>
    <property type="molecule type" value="Genomic_DNA"/>
</dbReference>
<accession>A0ACB7SIA5</accession>
<keyword evidence="2" id="KW-1185">Reference proteome</keyword>
<name>A0ACB7SIA5_HYAAI</name>
<organism evidence="1 2">
    <name type="scientific">Hyalomma asiaticum</name>
    <name type="common">Tick</name>
    <dbReference type="NCBI Taxonomy" id="266040"/>
    <lineage>
        <taxon>Eukaryota</taxon>
        <taxon>Metazoa</taxon>
        <taxon>Ecdysozoa</taxon>
        <taxon>Arthropoda</taxon>
        <taxon>Chelicerata</taxon>
        <taxon>Arachnida</taxon>
        <taxon>Acari</taxon>
        <taxon>Parasitiformes</taxon>
        <taxon>Ixodida</taxon>
        <taxon>Ixodoidea</taxon>
        <taxon>Ixodidae</taxon>
        <taxon>Hyalomminae</taxon>
        <taxon>Hyalomma</taxon>
    </lineage>
</organism>
<comment type="caution">
    <text evidence="1">The sequence shown here is derived from an EMBL/GenBank/DDBJ whole genome shotgun (WGS) entry which is preliminary data.</text>
</comment>